<reference evidence="1 2" key="1">
    <citation type="journal article" date="2021" name="bioRxiv">
        <title>Chromosome-scale and haplotype-resolved genome assembly of a tetraploid potato cultivar.</title>
        <authorList>
            <person name="Sun H."/>
            <person name="Jiao W.-B."/>
            <person name="Krause K."/>
            <person name="Campoy J.A."/>
            <person name="Goel M."/>
            <person name="Folz-Donahue K."/>
            <person name="Kukat C."/>
            <person name="Huettel B."/>
            <person name="Schneeberger K."/>
        </authorList>
    </citation>
    <scope>NUCLEOTIDE SEQUENCE [LARGE SCALE GENOMIC DNA]</scope>
    <source>
        <strain evidence="1">SolTubOtavaFocal</strain>
        <tissue evidence="1">Leaves</tissue>
    </source>
</reference>
<gene>
    <name evidence="1" type="ORF">KY290_021068</name>
</gene>
<keyword evidence="2" id="KW-1185">Reference proteome</keyword>
<accession>A0ABQ7V0G7</accession>
<organism evidence="1 2">
    <name type="scientific">Solanum tuberosum</name>
    <name type="common">Potato</name>
    <dbReference type="NCBI Taxonomy" id="4113"/>
    <lineage>
        <taxon>Eukaryota</taxon>
        <taxon>Viridiplantae</taxon>
        <taxon>Streptophyta</taxon>
        <taxon>Embryophyta</taxon>
        <taxon>Tracheophyta</taxon>
        <taxon>Spermatophyta</taxon>
        <taxon>Magnoliopsida</taxon>
        <taxon>eudicotyledons</taxon>
        <taxon>Gunneridae</taxon>
        <taxon>Pentapetalae</taxon>
        <taxon>asterids</taxon>
        <taxon>lamiids</taxon>
        <taxon>Solanales</taxon>
        <taxon>Solanaceae</taxon>
        <taxon>Solanoideae</taxon>
        <taxon>Solaneae</taxon>
        <taxon>Solanum</taxon>
    </lineage>
</organism>
<name>A0ABQ7V0G7_SOLTU</name>
<dbReference type="Proteomes" id="UP000826656">
    <property type="component" value="Unassembled WGS sequence"/>
</dbReference>
<evidence type="ECO:0008006" key="3">
    <source>
        <dbReference type="Google" id="ProtNLM"/>
    </source>
</evidence>
<dbReference type="EMBL" id="JAIVGD010000015">
    <property type="protein sequence ID" value="KAH0757575.1"/>
    <property type="molecule type" value="Genomic_DNA"/>
</dbReference>
<protein>
    <recommendedName>
        <fullName evidence="3">FBD domain-containing protein</fullName>
    </recommendedName>
</protein>
<evidence type="ECO:0000313" key="1">
    <source>
        <dbReference type="EMBL" id="KAH0757575.1"/>
    </source>
</evidence>
<evidence type="ECO:0000313" key="2">
    <source>
        <dbReference type="Proteomes" id="UP000826656"/>
    </source>
</evidence>
<proteinExistence type="predicted"/>
<comment type="caution">
    <text evidence="1">The sequence shown here is derived from an EMBL/GenBank/DDBJ whole genome shotgun (WGS) entry which is preliminary data.</text>
</comment>
<sequence>MSNQDQFSGNSESQLIENSAQKKLKIETECEEIDRINWQYFWTCINKIGYDNEEYSRSVSSTVHKFISLMDNVQSLLSCSTIKRFSLNFMFGYDDGVSYFLVIDKWLEFAVNKKVEDLRFNIRYIVDPAEHDQPYSLPEVIGIDPSRSSLWGLVFIRRIKLRNFSSLNHANLDLNCDEFDEMDEKIVKDLLVSARCANELILSSWFVKVSDFHFDVGRGRRLLSIAGMQMVDNKFLYFKTFVPPTRQPLKDIFMSNYHPFYEDEDIDLSKDKKYLSIEENIFKVSLHNLKNVKVMPLCSHTYTSDATELHQFLKFLLEHAINLEKLVVVPEHNDCNNSSTNTSNLMKYLLPFPTSAIISLGPVSHNVFYSKFV</sequence>